<comment type="caution">
    <text evidence="2">The sequence shown here is derived from an EMBL/GenBank/DDBJ whole genome shotgun (WGS) entry which is preliminary data.</text>
</comment>
<accession>A0ABU2B8E7</accession>
<dbReference type="RefSeq" id="WP_277103923.1">
    <property type="nucleotide sequence ID" value="NZ_BAAAJS010000027.1"/>
</dbReference>
<evidence type="ECO:0000256" key="1">
    <source>
        <dbReference type="SAM" id="Phobius"/>
    </source>
</evidence>
<dbReference type="Proteomes" id="UP001183619">
    <property type="component" value="Unassembled WGS sequence"/>
</dbReference>
<sequence>MDDESQHKRTLLVRESIVGFLGFLSFLAVVQAVINVMQPQPKVWPAVLALVLVIAAVSAWRWHRSH</sequence>
<keyword evidence="1" id="KW-0812">Transmembrane</keyword>
<keyword evidence="1" id="KW-1133">Transmembrane helix</keyword>
<dbReference type="EMBL" id="JAVDYF010000001">
    <property type="protein sequence ID" value="MDR7354887.1"/>
    <property type="molecule type" value="Genomic_DNA"/>
</dbReference>
<proteinExistence type="predicted"/>
<feature type="transmembrane region" description="Helical" evidence="1">
    <location>
        <begin position="12"/>
        <end position="37"/>
    </location>
</feature>
<evidence type="ECO:0000313" key="3">
    <source>
        <dbReference type="Proteomes" id="UP001183619"/>
    </source>
</evidence>
<feature type="transmembrane region" description="Helical" evidence="1">
    <location>
        <begin position="43"/>
        <end position="62"/>
    </location>
</feature>
<protein>
    <submittedName>
        <fullName evidence="2">Uncharacterized protein</fullName>
    </submittedName>
</protein>
<gene>
    <name evidence="2" type="ORF">J2S37_001425</name>
</gene>
<organism evidence="2 3">
    <name type="scientific">Corynebacterium felinum</name>
    <dbReference type="NCBI Taxonomy" id="131318"/>
    <lineage>
        <taxon>Bacteria</taxon>
        <taxon>Bacillati</taxon>
        <taxon>Actinomycetota</taxon>
        <taxon>Actinomycetes</taxon>
        <taxon>Mycobacteriales</taxon>
        <taxon>Corynebacteriaceae</taxon>
        <taxon>Corynebacterium</taxon>
    </lineage>
</organism>
<evidence type="ECO:0000313" key="2">
    <source>
        <dbReference type="EMBL" id="MDR7354887.1"/>
    </source>
</evidence>
<name>A0ABU2B8E7_9CORY</name>
<reference evidence="2 3" key="1">
    <citation type="submission" date="2023-07" db="EMBL/GenBank/DDBJ databases">
        <title>Sequencing the genomes of 1000 actinobacteria strains.</title>
        <authorList>
            <person name="Klenk H.-P."/>
        </authorList>
    </citation>
    <scope>NUCLEOTIDE SEQUENCE [LARGE SCALE GENOMIC DNA]</scope>
    <source>
        <strain evidence="2 3">DSM 44508</strain>
    </source>
</reference>
<keyword evidence="1" id="KW-0472">Membrane</keyword>
<keyword evidence="3" id="KW-1185">Reference proteome</keyword>